<comment type="subcellular location">
    <subcellularLocation>
        <location evidence="5">Cell membrane</location>
        <topology evidence="5">Peripheral membrane protein</topology>
        <orientation evidence="5">Cytoplasmic side</orientation>
    </subcellularLocation>
</comment>
<evidence type="ECO:0000256" key="3">
    <source>
        <dbReference type="ARBA" id="ARBA00022967"/>
    </source>
</evidence>
<evidence type="ECO:0000256" key="5">
    <source>
        <dbReference type="HAMAP-Rule" id="MF_01358"/>
    </source>
</evidence>
<feature type="compositionally biased region" description="Basic and acidic residues" evidence="7">
    <location>
        <begin position="1"/>
        <end position="14"/>
    </location>
</feature>
<keyword evidence="3 5" id="KW-1278">Translocase</keyword>
<feature type="region of interest" description="Disordered" evidence="7">
    <location>
        <begin position="1"/>
        <end position="21"/>
    </location>
</feature>
<dbReference type="InterPro" id="IPR001135">
    <property type="entry name" value="NADH_Q_OxRdtase_suD"/>
</dbReference>
<protein>
    <recommendedName>
        <fullName evidence="5">NADH-quinone oxidoreductase subunit D</fullName>
        <ecNumber evidence="5">7.1.1.-</ecNumber>
    </recommendedName>
    <alternativeName>
        <fullName evidence="5">NADH dehydrogenase I subunit D</fullName>
    </alternativeName>
    <alternativeName>
        <fullName evidence="5">NDH-1 subunit D</fullName>
    </alternativeName>
</protein>
<keyword evidence="2 5" id="KW-0813">Transport</keyword>
<dbReference type="InterPro" id="IPR014029">
    <property type="entry name" value="NADH_UbQ_OxRdtase_49kDa_CS"/>
</dbReference>
<comment type="function">
    <text evidence="5">NDH-1 shuttles electrons from NADH, via FMN and iron-sulfur (Fe-S) centers, to quinones in the respiratory chain. The immediate electron acceptor for the enzyme in this species is believed to be a menaquinone. Couples the redox reaction to proton translocation (for every two electrons transferred, four hydrogen ions are translocated across the cytoplasmic membrane), and thus conserves the redox energy in a proton gradient.</text>
</comment>
<dbReference type="EC" id="7.1.1.-" evidence="5"/>
<evidence type="ECO:0000313" key="9">
    <source>
        <dbReference type="EMBL" id="RIH88346.1"/>
    </source>
</evidence>
<comment type="subunit">
    <text evidence="5">NDH-1 is composed of 15 different subunits. Subunits NuoB, C, D, E, F, and G constitute the peripheral sector of the complex.</text>
</comment>
<proteinExistence type="inferred from homology"/>
<keyword evidence="4 5" id="KW-0520">NAD</keyword>
<keyword evidence="5" id="KW-1003">Cell membrane</keyword>
<comment type="caution">
    <text evidence="9">The sequence shown here is derived from an EMBL/GenBank/DDBJ whole genome shotgun (WGS) entry which is preliminary data.</text>
</comment>
<reference evidence="9 10" key="1">
    <citation type="submission" date="2018-08" db="EMBL/GenBank/DDBJ databases">
        <title>Meiothermus roseus NBRC 110900 genome sequencing project.</title>
        <authorList>
            <person name="Da Costa M.S."/>
            <person name="Albuquerque L."/>
            <person name="Raposo P."/>
            <person name="Froufe H.J.C."/>
            <person name="Barroso C.S."/>
            <person name="Egas C."/>
        </authorList>
    </citation>
    <scope>NUCLEOTIDE SEQUENCE [LARGE SCALE GENOMIC DNA]</scope>
    <source>
        <strain evidence="9 10">NBRC 110900</strain>
    </source>
</reference>
<evidence type="ECO:0000256" key="7">
    <source>
        <dbReference type="SAM" id="MobiDB-lite"/>
    </source>
</evidence>
<organism evidence="9 10">
    <name type="scientific">Calidithermus roseus</name>
    <dbReference type="NCBI Taxonomy" id="1644118"/>
    <lineage>
        <taxon>Bacteria</taxon>
        <taxon>Thermotogati</taxon>
        <taxon>Deinococcota</taxon>
        <taxon>Deinococci</taxon>
        <taxon>Thermales</taxon>
        <taxon>Thermaceae</taxon>
        <taxon>Calidithermus</taxon>
    </lineage>
</organism>
<dbReference type="AlphaFoldDB" id="A0A399EY79"/>
<evidence type="ECO:0000313" key="10">
    <source>
        <dbReference type="Proteomes" id="UP000265341"/>
    </source>
</evidence>
<dbReference type="PANTHER" id="PTHR11993:SF10">
    <property type="entry name" value="NADH DEHYDROGENASE [UBIQUINONE] IRON-SULFUR PROTEIN 2, MITOCHONDRIAL"/>
    <property type="match status" value="1"/>
</dbReference>
<evidence type="ECO:0000256" key="1">
    <source>
        <dbReference type="ARBA" id="ARBA00005769"/>
    </source>
</evidence>
<name>A0A399EY79_9DEIN</name>
<dbReference type="SUPFAM" id="SSF56762">
    <property type="entry name" value="HydB/Nqo4-like"/>
    <property type="match status" value="1"/>
</dbReference>
<dbReference type="GO" id="GO:0050136">
    <property type="term" value="F:NADH dehydrogenase (quinone) (non-electrogenic) activity"/>
    <property type="evidence" value="ECO:0007669"/>
    <property type="project" value="UniProtKB-UniRule"/>
</dbReference>
<gene>
    <name evidence="9" type="primary">nqo4</name>
    <name evidence="5" type="synonym">nuoD</name>
    <name evidence="9" type="ORF">Mrose_00905</name>
</gene>
<dbReference type="NCBIfam" id="TIGR01962">
    <property type="entry name" value="NuoD"/>
    <property type="match status" value="1"/>
</dbReference>
<dbReference type="GO" id="GO:0051287">
    <property type="term" value="F:NAD binding"/>
    <property type="evidence" value="ECO:0007669"/>
    <property type="project" value="InterPro"/>
</dbReference>
<dbReference type="PROSITE" id="PS00535">
    <property type="entry name" value="COMPLEX1_49K"/>
    <property type="match status" value="1"/>
</dbReference>
<dbReference type="NCBIfam" id="NF004739">
    <property type="entry name" value="PRK06075.1"/>
    <property type="match status" value="1"/>
</dbReference>
<comment type="similarity">
    <text evidence="1 5 6">Belongs to the complex I 49 kDa subunit family.</text>
</comment>
<keyword evidence="5" id="KW-0874">Quinone</keyword>
<accession>A0A399EY79</accession>
<dbReference type="Proteomes" id="UP000265341">
    <property type="component" value="Unassembled WGS sequence"/>
</dbReference>
<comment type="catalytic activity">
    <reaction evidence="5">
        <text>a quinone + NADH + 5 H(+)(in) = a quinol + NAD(+) + 4 H(+)(out)</text>
        <dbReference type="Rhea" id="RHEA:57888"/>
        <dbReference type="ChEBI" id="CHEBI:15378"/>
        <dbReference type="ChEBI" id="CHEBI:24646"/>
        <dbReference type="ChEBI" id="CHEBI:57540"/>
        <dbReference type="ChEBI" id="CHEBI:57945"/>
        <dbReference type="ChEBI" id="CHEBI:132124"/>
    </reaction>
</comment>
<evidence type="ECO:0000259" key="8">
    <source>
        <dbReference type="Pfam" id="PF00346"/>
    </source>
</evidence>
<keyword evidence="5" id="KW-0472">Membrane</keyword>
<dbReference type="Gene3D" id="1.10.645.10">
    <property type="entry name" value="Cytochrome-c3 Hydrogenase, chain B"/>
    <property type="match status" value="1"/>
</dbReference>
<dbReference type="InterPro" id="IPR029014">
    <property type="entry name" value="NiFe-Hase_large"/>
</dbReference>
<evidence type="ECO:0000256" key="4">
    <source>
        <dbReference type="ARBA" id="ARBA00023027"/>
    </source>
</evidence>
<dbReference type="Pfam" id="PF00346">
    <property type="entry name" value="Complex1_49kDa"/>
    <property type="match status" value="1"/>
</dbReference>
<evidence type="ECO:0000256" key="2">
    <source>
        <dbReference type="ARBA" id="ARBA00022448"/>
    </source>
</evidence>
<keyword evidence="10" id="KW-1185">Reference proteome</keyword>
<dbReference type="EMBL" id="QWLA01000011">
    <property type="protein sequence ID" value="RIH88346.1"/>
    <property type="molecule type" value="Genomic_DNA"/>
</dbReference>
<keyword evidence="9" id="KW-0560">Oxidoreductase</keyword>
<dbReference type="GO" id="GO:0005886">
    <property type="term" value="C:plasma membrane"/>
    <property type="evidence" value="ECO:0007669"/>
    <property type="project" value="UniProtKB-SubCell"/>
</dbReference>
<dbReference type="InterPro" id="IPR022885">
    <property type="entry name" value="NDH1_su_D/H"/>
</dbReference>
<dbReference type="GO" id="GO:0048038">
    <property type="term" value="F:quinone binding"/>
    <property type="evidence" value="ECO:0007669"/>
    <property type="project" value="UniProtKB-KW"/>
</dbReference>
<sequence>MLKEPIRPDDELHSKTSFGTDIQGAPELKSEIMTLNVGPQHPSTHGVLRVVVDLSGEQILRLTPHIGYLHTGFEKNMENRTYTQCITYTPRMDYLHSFAHDLAYALAVEKLVGAEVPPRAQVIRVMLNELSRIASHLVFLGTGLLDFGALTPFFYAFREREALLDLFEWVSGQRFHHNYIRVGGLKEDLPEEFLSEVKKFLAVMPHRIDEYEKLFRESPIFYERAKGVAVIPAEDAINLSLTGGSLRASGVNYDVRKAYPYAGYESYSFDVPVLQGGDVYDRMVIRILEMRESVKIIRQAVERLEGLGPGPIRDPNPQVSLPPRELLETSMEAVIYHFKLVTEGFHPALGEVYVPTESARGELGYYIVSDGGSMPYRVKVRAPSFVNLQSLSYACKGVQVADMVAVIASLDPVMGDVDR</sequence>
<evidence type="ECO:0000256" key="6">
    <source>
        <dbReference type="RuleBase" id="RU003685"/>
    </source>
</evidence>
<dbReference type="HAMAP" id="MF_01358">
    <property type="entry name" value="NDH1_NuoD"/>
    <property type="match status" value="1"/>
</dbReference>
<dbReference type="PANTHER" id="PTHR11993">
    <property type="entry name" value="NADH-UBIQUINONE OXIDOREDUCTASE 49 KDA SUBUNIT"/>
    <property type="match status" value="1"/>
</dbReference>
<feature type="domain" description="NADH-quinone oxidoreductase subunit D" evidence="8">
    <location>
        <begin position="146"/>
        <end position="419"/>
    </location>
</feature>